<dbReference type="Proteomes" id="UP000060778">
    <property type="component" value="Chromosome"/>
</dbReference>
<protein>
    <submittedName>
        <fullName evidence="2">Uncharacterized protein</fullName>
    </submittedName>
</protein>
<evidence type="ECO:0000313" key="3">
    <source>
        <dbReference type="Proteomes" id="UP000060778"/>
    </source>
</evidence>
<dbReference type="KEGG" id="iis:EYM_01070"/>
<organism evidence="2 3">
    <name type="scientific">Ignicoccus islandicus DSM 13165</name>
    <dbReference type="NCBI Taxonomy" id="940295"/>
    <lineage>
        <taxon>Archaea</taxon>
        <taxon>Thermoproteota</taxon>
        <taxon>Thermoprotei</taxon>
        <taxon>Desulfurococcales</taxon>
        <taxon>Desulfurococcaceae</taxon>
        <taxon>Ignicoccus</taxon>
    </lineage>
</organism>
<dbReference type="EMBL" id="CP006867">
    <property type="protein sequence ID" value="ALU12174.1"/>
    <property type="molecule type" value="Genomic_DNA"/>
</dbReference>
<evidence type="ECO:0000256" key="1">
    <source>
        <dbReference type="SAM" id="MobiDB-lite"/>
    </source>
</evidence>
<feature type="region of interest" description="Disordered" evidence="1">
    <location>
        <begin position="1"/>
        <end position="43"/>
    </location>
</feature>
<evidence type="ECO:0000313" key="2">
    <source>
        <dbReference type="EMBL" id="ALU12174.1"/>
    </source>
</evidence>
<proteinExistence type="predicted"/>
<dbReference type="STRING" id="940295.EYM_01070"/>
<name>A0A0U3EA43_9CREN</name>
<sequence length="43" mass="4840">MQELQRRAISGHKGLQGMLFQEGLPRKEQRSIGTLRTMGGREG</sequence>
<keyword evidence="3" id="KW-1185">Reference proteome</keyword>
<reference evidence="2 3" key="1">
    <citation type="submission" date="2013-11" db="EMBL/GenBank/DDBJ databases">
        <title>Comparative genomics of Ignicoccus.</title>
        <authorList>
            <person name="Podar M."/>
        </authorList>
    </citation>
    <scope>NUCLEOTIDE SEQUENCE [LARGE SCALE GENOMIC DNA]</scope>
    <source>
        <strain evidence="2 3">DSM 13165</strain>
    </source>
</reference>
<dbReference type="AlphaFoldDB" id="A0A0U3EA43"/>
<accession>A0A0U3EA43</accession>
<gene>
    <name evidence="2" type="ORF">EYM_01070</name>
</gene>